<dbReference type="InterPro" id="IPR007274">
    <property type="entry name" value="Cop_transporter"/>
</dbReference>
<dbReference type="OrthoDB" id="73901at2759"/>
<protein>
    <recommendedName>
        <fullName evidence="7">Copper transport protein</fullName>
    </recommendedName>
</protein>
<sequence length="229" mass="25838">MMHMTLYWGIKVTLLFDSWKTDSWFSYLLSLLACFLFSAFYQYLEDRRIRFKAIAVSNPPQQPPSVNAPLLIPKRRASSAKFATALLFGISSAIGYLLMLAIMSFNGGVFLAIVLGLTVGYVLFRSGDEEVAVLDNPCDDTMQVPFLLPRMLVIAMEVISGTGGSFCFTFEDMMQVLRTVLWLEWSYLISHCQLKMAWSDTSQLLISQSRLLVLVLHEEAYGQCELVLA</sequence>
<feature type="transmembrane region" description="Helical" evidence="7">
    <location>
        <begin position="82"/>
        <end position="102"/>
    </location>
</feature>
<comment type="caution">
    <text evidence="8">The sequence shown here is derived from an EMBL/GenBank/DDBJ whole genome shotgun (WGS) entry which is preliminary data.</text>
</comment>
<proteinExistence type="inferred from homology"/>
<organism evidence="8 9">
    <name type="scientific">Populus tomentosa</name>
    <name type="common">Chinese white poplar</name>
    <dbReference type="NCBI Taxonomy" id="118781"/>
    <lineage>
        <taxon>Eukaryota</taxon>
        <taxon>Viridiplantae</taxon>
        <taxon>Streptophyta</taxon>
        <taxon>Embryophyta</taxon>
        <taxon>Tracheophyta</taxon>
        <taxon>Spermatophyta</taxon>
        <taxon>Magnoliopsida</taxon>
        <taxon>eudicotyledons</taxon>
        <taxon>Gunneridae</taxon>
        <taxon>Pentapetalae</taxon>
        <taxon>rosids</taxon>
        <taxon>fabids</taxon>
        <taxon>Malpighiales</taxon>
        <taxon>Salicaceae</taxon>
        <taxon>Saliceae</taxon>
        <taxon>Populus</taxon>
    </lineage>
</organism>
<name>A0A8X8CZD5_POPTO</name>
<evidence type="ECO:0000256" key="6">
    <source>
        <dbReference type="ARBA" id="ARBA00023136"/>
    </source>
</evidence>
<evidence type="ECO:0000313" key="8">
    <source>
        <dbReference type="EMBL" id="KAG6771995.1"/>
    </source>
</evidence>
<dbReference type="EMBL" id="JAAWWB010000011">
    <property type="protein sequence ID" value="KAG6771995.1"/>
    <property type="molecule type" value="Genomic_DNA"/>
</dbReference>
<reference evidence="8" key="1">
    <citation type="journal article" date="2020" name="bioRxiv">
        <title>Hybrid origin of Populus tomentosa Carr. identified through genome sequencing and phylogenomic analysis.</title>
        <authorList>
            <person name="An X."/>
            <person name="Gao K."/>
            <person name="Chen Z."/>
            <person name="Li J."/>
            <person name="Yang X."/>
            <person name="Yang X."/>
            <person name="Zhou J."/>
            <person name="Guo T."/>
            <person name="Zhao T."/>
            <person name="Huang S."/>
            <person name="Miao D."/>
            <person name="Khan W.U."/>
            <person name="Rao P."/>
            <person name="Ye M."/>
            <person name="Lei B."/>
            <person name="Liao W."/>
            <person name="Wang J."/>
            <person name="Ji L."/>
            <person name="Li Y."/>
            <person name="Guo B."/>
            <person name="Mustafa N.S."/>
            <person name="Li S."/>
            <person name="Yun Q."/>
            <person name="Keller S.R."/>
            <person name="Mao J."/>
            <person name="Zhang R."/>
            <person name="Strauss S.H."/>
        </authorList>
    </citation>
    <scope>NUCLEOTIDE SEQUENCE</scope>
    <source>
        <strain evidence="8">GM15</strain>
        <tissue evidence="8">Leaf</tissue>
    </source>
</reference>
<gene>
    <name evidence="8" type="ORF">POTOM_023390</name>
</gene>
<keyword evidence="3 7" id="KW-0812">Transmembrane</keyword>
<keyword evidence="7" id="KW-0186">Copper</keyword>
<evidence type="ECO:0000256" key="2">
    <source>
        <dbReference type="ARBA" id="ARBA00006921"/>
    </source>
</evidence>
<keyword evidence="7" id="KW-0406">Ion transport</keyword>
<dbReference type="PANTHER" id="PTHR12483:SF27">
    <property type="entry name" value="COPPER TRANSPORT PROTEIN CTR1"/>
    <property type="match status" value="1"/>
</dbReference>
<keyword evidence="5 7" id="KW-1133">Transmembrane helix</keyword>
<dbReference type="Proteomes" id="UP000886885">
    <property type="component" value="Chromosome 6A"/>
</dbReference>
<comment type="subcellular location">
    <subcellularLocation>
        <location evidence="1 7">Membrane</location>
        <topology evidence="1 7">Multi-pass membrane protein</topology>
    </subcellularLocation>
</comment>
<accession>A0A8X8CZD5</accession>
<dbReference type="AlphaFoldDB" id="A0A8X8CZD5"/>
<evidence type="ECO:0000313" key="9">
    <source>
        <dbReference type="Proteomes" id="UP000886885"/>
    </source>
</evidence>
<keyword evidence="6 7" id="KW-0472">Membrane</keyword>
<keyword evidence="7" id="KW-0813">Transport</keyword>
<evidence type="ECO:0000256" key="3">
    <source>
        <dbReference type="ARBA" id="ARBA00022692"/>
    </source>
</evidence>
<feature type="transmembrane region" description="Helical" evidence="7">
    <location>
        <begin position="108"/>
        <end position="124"/>
    </location>
</feature>
<evidence type="ECO:0000256" key="1">
    <source>
        <dbReference type="ARBA" id="ARBA00004141"/>
    </source>
</evidence>
<evidence type="ECO:0000256" key="7">
    <source>
        <dbReference type="RuleBase" id="RU367022"/>
    </source>
</evidence>
<dbReference type="GO" id="GO:0005886">
    <property type="term" value="C:plasma membrane"/>
    <property type="evidence" value="ECO:0007669"/>
    <property type="project" value="TreeGrafter"/>
</dbReference>
<keyword evidence="9" id="KW-1185">Reference proteome</keyword>
<dbReference type="PANTHER" id="PTHR12483">
    <property type="entry name" value="SOLUTE CARRIER FAMILY 31 COPPER TRANSPORTERS"/>
    <property type="match status" value="1"/>
</dbReference>
<dbReference type="GO" id="GO:0005375">
    <property type="term" value="F:copper ion transmembrane transporter activity"/>
    <property type="evidence" value="ECO:0007669"/>
    <property type="project" value="UniProtKB-UniRule"/>
</dbReference>
<dbReference type="Pfam" id="PF04145">
    <property type="entry name" value="Ctr"/>
    <property type="match status" value="1"/>
</dbReference>
<comment type="similarity">
    <text evidence="2 7">Belongs to the copper transporter (Ctr) (TC 1.A.56) family. SLC31A subfamily.</text>
</comment>
<evidence type="ECO:0000256" key="5">
    <source>
        <dbReference type="ARBA" id="ARBA00022989"/>
    </source>
</evidence>
<feature type="transmembrane region" description="Helical" evidence="7">
    <location>
        <begin position="24"/>
        <end position="44"/>
    </location>
</feature>
<keyword evidence="4 7" id="KW-0187">Copper transport</keyword>
<evidence type="ECO:0000256" key="4">
    <source>
        <dbReference type="ARBA" id="ARBA00022796"/>
    </source>
</evidence>